<dbReference type="Pfam" id="PF16344">
    <property type="entry name" value="FecR_C"/>
    <property type="match status" value="1"/>
</dbReference>
<keyword evidence="2" id="KW-0812">Transmembrane</keyword>
<dbReference type="Pfam" id="PF16220">
    <property type="entry name" value="DUF4880"/>
    <property type="match status" value="1"/>
</dbReference>
<evidence type="ECO:0000313" key="7">
    <source>
        <dbReference type="Proteomes" id="UP001359886"/>
    </source>
</evidence>
<dbReference type="EMBL" id="JAZHOG010000005">
    <property type="protein sequence ID" value="MEJ8567721.1"/>
    <property type="molecule type" value="Genomic_DNA"/>
</dbReference>
<comment type="caution">
    <text evidence="6">The sequence shown here is derived from an EMBL/GenBank/DDBJ whole genome shotgun (WGS) entry which is preliminary data.</text>
</comment>
<feature type="transmembrane region" description="Helical" evidence="2">
    <location>
        <begin position="108"/>
        <end position="131"/>
    </location>
</feature>
<proteinExistence type="predicted"/>
<dbReference type="Proteomes" id="UP001359886">
    <property type="component" value="Unassembled WGS sequence"/>
</dbReference>
<dbReference type="RefSeq" id="WP_354695046.1">
    <property type="nucleotide sequence ID" value="NZ_JAZHOG010000005.1"/>
</dbReference>
<evidence type="ECO:0000259" key="4">
    <source>
        <dbReference type="Pfam" id="PF16220"/>
    </source>
</evidence>
<evidence type="ECO:0000259" key="5">
    <source>
        <dbReference type="Pfam" id="PF16344"/>
    </source>
</evidence>
<dbReference type="Gene3D" id="3.55.50.30">
    <property type="match status" value="1"/>
</dbReference>
<dbReference type="Pfam" id="PF04773">
    <property type="entry name" value="FecR"/>
    <property type="match status" value="1"/>
</dbReference>
<gene>
    <name evidence="6" type="ORF">V3330_08805</name>
</gene>
<accession>A0AAW9RDB2</accession>
<dbReference type="GO" id="GO:0016989">
    <property type="term" value="F:sigma factor antagonist activity"/>
    <property type="evidence" value="ECO:0007669"/>
    <property type="project" value="TreeGrafter"/>
</dbReference>
<feature type="region of interest" description="Disordered" evidence="1">
    <location>
        <begin position="82"/>
        <end position="105"/>
    </location>
</feature>
<protein>
    <submittedName>
        <fullName evidence="6">FecR domain-containing protein</fullName>
    </submittedName>
</protein>
<dbReference type="InterPro" id="IPR006860">
    <property type="entry name" value="FecR"/>
</dbReference>
<dbReference type="AlphaFoldDB" id="A0AAW9RDB2"/>
<feature type="region of interest" description="Disordered" evidence="1">
    <location>
        <begin position="235"/>
        <end position="257"/>
    </location>
</feature>
<feature type="domain" description="FecR N-terminal" evidence="4">
    <location>
        <begin position="14"/>
        <end position="52"/>
    </location>
</feature>
<dbReference type="InterPro" id="IPR012373">
    <property type="entry name" value="Ferrdict_sens_TM"/>
</dbReference>
<evidence type="ECO:0000313" key="6">
    <source>
        <dbReference type="EMBL" id="MEJ8567721.1"/>
    </source>
</evidence>
<name>A0AAW9RDB2_9GAMM</name>
<dbReference type="PIRSF" id="PIRSF018266">
    <property type="entry name" value="FecR"/>
    <property type="match status" value="1"/>
</dbReference>
<evidence type="ECO:0000256" key="1">
    <source>
        <dbReference type="SAM" id="MobiDB-lite"/>
    </source>
</evidence>
<evidence type="ECO:0000259" key="3">
    <source>
        <dbReference type="Pfam" id="PF04773"/>
    </source>
</evidence>
<evidence type="ECO:0000256" key="2">
    <source>
        <dbReference type="SAM" id="Phobius"/>
    </source>
</evidence>
<dbReference type="PANTHER" id="PTHR30273">
    <property type="entry name" value="PERIPLASMIC SIGNAL SENSOR AND SIGMA FACTOR ACTIVATOR FECR-RELATED"/>
    <property type="match status" value="1"/>
</dbReference>
<feature type="domain" description="FecR protein" evidence="3">
    <location>
        <begin position="138"/>
        <end position="229"/>
    </location>
</feature>
<dbReference type="PANTHER" id="PTHR30273:SF2">
    <property type="entry name" value="PROTEIN FECR"/>
    <property type="match status" value="1"/>
</dbReference>
<sequence length="374" mass="40831">MDKEAASRKLIYEESAEWCIALHEPGVSASVRREFGAWLRRSPVHVEAYLETAAAWHETDMLGKDLTVDLAAADMDNAVVSLHPSGRPGARAPQTPGPAKRKSRRRPWLAAAAVLIVTGGAILAGLGGFPWSAGASAYQTAKGEQLSFTLADGTLVHLNTDSRLEILDIDTERRVRLIRGEGYFDVARDESRPFIVTNRDAEVRVLGTEFNVRDSGDSTTVTVAEGQVEVRQAMPAAAAPTPPDLSEPSAATTRQGPSRLLLTPGQQAIVREDLVLNPDLANLESVVAWRQRRLIFDGEPLASVVDEFNRYNALVIEIRDSHLSTLRINGVFNADDPESLLDYLQQYENVRILRSNNGHTLILELAEPASGTVL</sequence>
<keyword evidence="2" id="KW-1133">Transmembrane helix</keyword>
<organism evidence="6 7">
    <name type="scientific">Elongatibacter sediminis</name>
    <dbReference type="NCBI Taxonomy" id="3119006"/>
    <lineage>
        <taxon>Bacteria</taxon>
        <taxon>Pseudomonadati</taxon>
        <taxon>Pseudomonadota</taxon>
        <taxon>Gammaproteobacteria</taxon>
        <taxon>Chromatiales</taxon>
        <taxon>Wenzhouxiangellaceae</taxon>
        <taxon>Elongatibacter</taxon>
    </lineage>
</organism>
<feature type="domain" description="Protein FecR C-terminal" evidence="5">
    <location>
        <begin position="293"/>
        <end position="357"/>
    </location>
</feature>
<dbReference type="InterPro" id="IPR032623">
    <property type="entry name" value="FecR_N"/>
</dbReference>
<keyword evidence="2" id="KW-0472">Membrane</keyword>
<dbReference type="Gene3D" id="2.60.120.1440">
    <property type="match status" value="1"/>
</dbReference>
<dbReference type="InterPro" id="IPR032508">
    <property type="entry name" value="FecR_C"/>
</dbReference>
<keyword evidence="7" id="KW-1185">Reference proteome</keyword>
<reference evidence="6 7" key="1">
    <citation type="submission" date="2024-02" db="EMBL/GenBank/DDBJ databases">
        <title>A novel Wenzhouxiangellaceae bacterium, isolated from coastal sediments.</title>
        <authorList>
            <person name="Du Z.-J."/>
            <person name="Ye Y.-Q."/>
            <person name="Zhang X.-Y."/>
        </authorList>
    </citation>
    <scope>NUCLEOTIDE SEQUENCE [LARGE SCALE GENOMIC DNA]</scope>
    <source>
        <strain evidence="6 7">CH-27</strain>
    </source>
</reference>